<feature type="transmembrane region" description="Helical" evidence="7">
    <location>
        <begin position="34"/>
        <end position="56"/>
    </location>
</feature>
<evidence type="ECO:0000256" key="3">
    <source>
        <dbReference type="ARBA" id="ARBA00022692"/>
    </source>
</evidence>
<gene>
    <name evidence="9" type="ORF">BCR42DRAFT_439538</name>
</gene>
<evidence type="ECO:0000256" key="6">
    <source>
        <dbReference type="SAM" id="MobiDB-lite"/>
    </source>
</evidence>
<feature type="transmembrane region" description="Helical" evidence="7">
    <location>
        <begin position="476"/>
        <end position="497"/>
    </location>
</feature>
<evidence type="ECO:0000256" key="4">
    <source>
        <dbReference type="ARBA" id="ARBA00022989"/>
    </source>
</evidence>
<evidence type="ECO:0000313" key="10">
    <source>
        <dbReference type="Proteomes" id="UP000193560"/>
    </source>
</evidence>
<feature type="transmembrane region" description="Helical" evidence="7">
    <location>
        <begin position="115"/>
        <end position="136"/>
    </location>
</feature>
<comment type="subcellular location">
    <subcellularLocation>
        <location evidence="1">Membrane</location>
        <topology evidence="1">Multi-pass membrane protein</topology>
    </subcellularLocation>
</comment>
<feature type="transmembrane region" description="Helical" evidence="7">
    <location>
        <begin position="377"/>
        <end position="396"/>
    </location>
</feature>
<feature type="region of interest" description="Disordered" evidence="6">
    <location>
        <begin position="235"/>
        <end position="254"/>
    </location>
</feature>
<dbReference type="GO" id="GO:0022857">
    <property type="term" value="F:transmembrane transporter activity"/>
    <property type="evidence" value="ECO:0007669"/>
    <property type="project" value="InterPro"/>
</dbReference>
<feature type="transmembrane region" description="Helical" evidence="7">
    <location>
        <begin position="349"/>
        <end position="370"/>
    </location>
</feature>
<feature type="transmembrane region" description="Helical" evidence="7">
    <location>
        <begin position="312"/>
        <end position="329"/>
    </location>
</feature>
<dbReference type="Proteomes" id="UP000193560">
    <property type="component" value="Unassembled WGS sequence"/>
</dbReference>
<sequence length="521" mass="57302">MVLRPTVAPAPNTDQPKKPIRRPFLLKFRSCKSFIFWTAAVGLFTSTFVHSILFPLSPFIVNRIKHNDSNDDSYHNATALASDSEATSRETGILVALYAVGLLGDRIKQRRVPMLLGILASMSANYVFMFANAYWMLLLARFLQGVSNACVWTMSLCLIADNWPIDELGLQMGKLVGFYPLGLVVGLPTGGILYSNLGYQSPFIASSMLCGLDFFMRLIIIEPCHSPPEWFVSQDKESQQRELQQQIEEKKATPANLQNIETTHQHHSHPRNQYPPSDGQSDITVVIDVSTSPDTSPALRVTTLQLLKHPRLIVSLLLTIITATVMSAFEPTLSMRFAAEWNFDAADCGLILIAFMVPSVISSGICGYICDRYGGKIVAMVALVLTVPAGVLMGIPTNQSSFWVYIPILAFCGMTMAGCQAPVFPEIARVVELENKSKKNDKDGLAKSYALFNAAYGTGMCVGPIIAGFLYTSVGFFWLCCILSACFIVCIPFVYLYTGGTRDFIIRPPIKVDDTSSTTSS</sequence>
<dbReference type="SUPFAM" id="SSF103473">
    <property type="entry name" value="MFS general substrate transporter"/>
    <property type="match status" value="1"/>
</dbReference>
<dbReference type="InterPro" id="IPR036259">
    <property type="entry name" value="MFS_trans_sf"/>
</dbReference>
<dbReference type="GO" id="GO:0016020">
    <property type="term" value="C:membrane"/>
    <property type="evidence" value="ECO:0007669"/>
    <property type="project" value="UniProtKB-SubCell"/>
</dbReference>
<evidence type="ECO:0000256" key="1">
    <source>
        <dbReference type="ARBA" id="ARBA00004141"/>
    </source>
</evidence>
<dbReference type="Gene3D" id="1.20.1250.20">
    <property type="entry name" value="MFS general substrate transporter like domains"/>
    <property type="match status" value="2"/>
</dbReference>
<feature type="transmembrane region" description="Helical" evidence="7">
    <location>
        <begin position="175"/>
        <end position="197"/>
    </location>
</feature>
<dbReference type="InterPro" id="IPR011701">
    <property type="entry name" value="MFS"/>
</dbReference>
<keyword evidence="10" id="KW-1185">Reference proteome</keyword>
<feature type="transmembrane region" description="Helical" evidence="7">
    <location>
        <begin position="449"/>
        <end position="470"/>
    </location>
</feature>
<feature type="domain" description="Major facilitator superfamily (MFS) profile" evidence="8">
    <location>
        <begin position="35"/>
        <end position="502"/>
    </location>
</feature>
<evidence type="ECO:0000313" key="9">
    <source>
        <dbReference type="EMBL" id="ORZ13102.1"/>
    </source>
</evidence>
<dbReference type="OrthoDB" id="5086884at2759"/>
<keyword evidence="5 7" id="KW-0472">Membrane</keyword>
<dbReference type="PROSITE" id="PS50850">
    <property type="entry name" value="MFS"/>
    <property type="match status" value="1"/>
</dbReference>
<reference evidence="9 10" key="1">
    <citation type="submission" date="2016-07" db="EMBL/GenBank/DDBJ databases">
        <title>Pervasive Adenine N6-methylation of Active Genes in Fungi.</title>
        <authorList>
            <consortium name="DOE Joint Genome Institute"/>
            <person name="Mondo S.J."/>
            <person name="Dannebaum R.O."/>
            <person name="Kuo R.C."/>
            <person name="Labutti K."/>
            <person name="Haridas S."/>
            <person name="Kuo A."/>
            <person name="Salamov A."/>
            <person name="Ahrendt S.R."/>
            <person name="Lipzen A."/>
            <person name="Sullivan W."/>
            <person name="Andreopoulos W.B."/>
            <person name="Clum A."/>
            <person name="Lindquist E."/>
            <person name="Daum C."/>
            <person name="Ramamoorthy G.K."/>
            <person name="Gryganskyi A."/>
            <person name="Culley D."/>
            <person name="Magnuson J.K."/>
            <person name="James T.Y."/>
            <person name="O'Malley M.A."/>
            <person name="Stajich J.E."/>
            <person name="Spatafora J.W."/>
            <person name="Visel A."/>
            <person name="Grigoriev I.V."/>
        </authorList>
    </citation>
    <scope>NUCLEOTIDE SEQUENCE [LARGE SCALE GENOMIC DNA]</scope>
    <source>
        <strain evidence="9 10">NRRL 1336</strain>
    </source>
</reference>
<dbReference type="STRING" id="90262.A0A1X2ICD9"/>
<proteinExistence type="predicted"/>
<name>A0A1X2ICD9_9FUNG</name>
<protein>
    <submittedName>
        <fullName evidence="9">Major facilitator superfamily domain-containing protein</fullName>
    </submittedName>
</protein>
<evidence type="ECO:0000256" key="7">
    <source>
        <dbReference type="SAM" id="Phobius"/>
    </source>
</evidence>
<dbReference type="PANTHER" id="PTHR23506:SF23">
    <property type="entry name" value="GH10249P"/>
    <property type="match status" value="1"/>
</dbReference>
<dbReference type="CDD" id="cd17325">
    <property type="entry name" value="MFS_MdtG_SLC18_like"/>
    <property type="match status" value="1"/>
</dbReference>
<organism evidence="9 10">
    <name type="scientific">Absidia repens</name>
    <dbReference type="NCBI Taxonomy" id="90262"/>
    <lineage>
        <taxon>Eukaryota</taxon>
        <taxon>Fungi</taxon>
        <taxon>Fungi incertae sedis</taxon>
        <taxon>Mucoromycota</taxon>
        <taxon>Mucoromycotina</taxon>
        <taxon>Mucoromycetes</taxon>
        <taxon>Mucorales</taxon>
        <taxon>Cunninghamellaceae</taxon>
        <taxon>Absidia</taxon>
    </lineage>
</organism>
<dbReference type="PANTHER" id="PTHR23506">
    <property type="entry name" value="GH10249P"/>
    <property type="match status" value="1"/>
</dbReference>
<comment type="caution">
    <text evidence="9">The sequence shown here is derived from an EMBL/GenBank/DDBJ whole genome shotgun (WGS) entry which is preliminary data.</text>
</comment>
<dbReference type="InterPro" id="IPR050930">
    <property type="entry name" value="MFS_Vesicular_Transporter"/>
</dbReference>
<keyword evidence="3 7" id="KW-0812">Transmembrane</keyword>
<accession>A0A1X2ICD9</accession>
<dbReference type="AlphaFoldDB" id="A0A1X2ICD9"/>
<evidence type="ECO:0000256" key="2">
    <source>
        <dbReference type="ARBA" id="ARBA00022448"/>
    </source>
</evidence>
<dbReference type="Pfam" id="PF07690">
    <property type="entry name" value="MFS_1"/>
    <property type="match status" value="1"/>
</dbReference>
<evidence type="ECO:0000259" key="8">
    <source>
        <dbReference type="PROSITE" id="PS50850"/>
    </source>
</evidence>
<evidence type="ECO:0000256" key="5">
    <source>
        <dbReference type="ARBA" id="ARBA00023136"/>
    </source>
</evidence>
<feature type="transmembrane region" description="Helical" evidence="7">
    <location>
        <begin position="402"/>
        <end position="428"/>
    </location>
</feature>
<dbReference type="EMBL" id="MCGE01000017">
    <property type="protein sequence ID" value="ORZ13102.1"/>
    <property type="molecule type" value="Genomic_DNA"/>
</dbReference>
<keyword evidence="4 7" id="KW-1133">Transmembrane helix</keyword>
<dbReference type="InterPro" id="IPR020846">
    <property type="entry name" value="MFS_dom"/>
</dbReference>
<keyword evidence="2" id="KW-0813">Transport</keyword>